<comment type="catalytic activity">
    <reaction evidence="15 19">
        <text>N(6)-[(R)-dihydrolipoyl]-L-lysyl-[protein] + NAD(+) = N(6)-[(R)-lipoyl]-L-lysyl-[protein] + NADH + H(+)</text>
        <dbReference type="Rhea" id="RHEA:15045"/>
        <dbReference type="Rhea" id="RHEA-COMP:10474"/>
        <dbReference type="Rhea" id="RHEA-COMP:10475"/>
        <dbReference type="ChEBI" id="CHEBI:15378"/>
        <dbReference type="ChEBI" id="CHEBI:57540"/>
        <dbReference type="ChEBI" id="CHEBI:57945"/>
        <dbReference type="ChEBI" id="CHEBI:83099"/>
        <dbReference type="ChEBI" id="CHEBI:83100"/>
        <dbReference type="EC" id="1.8.1.4"/>
    </reaction>
</comment>
<comment type="function">
    <text evidence="14">Lipoamide dehydrogenase is a component of the glycine cleavage system as well as an E3 component of three alpha-ketoacid dehydrogenase complexes (pyruvate-, alpha-ketoglutarate-, and branched-chain amino acid-dehydrogenase complex). The 2-oxoglutarate dehydrogenase complex is mainly active in the mitochondrion. A fraction of the 2-oxoglutarate dehydrogenase complex also localizes in the nucleus and is required for lysine succinylation of histones: associates with KAT2A on chromatin and provides succinyl-CoA to histone succinyltransferase KAT2A. In monomeric form may have additional moonlighting function as serine protease. Involved in the hyperactivation of spermatazoa during capacitation and in the spermatazoal acrosome reaction.</text>
</comment>
<evidence type="ECO:0000256" key="12">
    <source>
        <dbReference type="ARBA" id="ARBA00023180"/>
    </source>
</evidence>
<comment type="cofactor">
    <cofactor evidence="17 19">
        <name>FAD</name>
        <dbReference type="ChEBI" id="CHEBI:57692"/>
    </cofactor>
    <text evidence="17 19">Binds 1 FAD per subunit.</text>
</comment>
<dbReference type="InterPro" id="IPR012999">
    <property type="entry name" value="Pyr_OxRdtase_I_AS"/>
</dbReference>
<dbReference type="FunFam" id="3.50.50.60:FF:000001">
    <property type="entry name" value="Dihydrolipoyl dehydrogenase, mitochondrial"/>
    <property type="match status" value="1"/>
</dbReference>
<dbReference type="InterPro" id="IPR016156">
    <property type="entry name" value="FAD/NAD-linked_Rdtase_dimer_sf"/>
</dbReference>
<evidence type="ECO:0000256" key="17">
    <source>
        <dbReference type="PIRSR" id="PIRSR000350-3"/>
    </source>
</evidence>
<keyword evidence="6 17" id="KW-0274">FAD</keyword>
<evidence type="ECO:0000256" key="14">
    <source>
        <dbReference type="ARBA" id="ARBA00045911"/>
    </source>
</evidence>
<sequence>MQSWSRVCCALAQRGHFSRIQHGLQSISAGPVRTYADQVDADVTVIGSGPGGYVAAIKAAQLGFKTVCVEKNETLGGTCLNVGCIPSKALLNNSHLYHLAHGKDFASRGIEITGLRLNLEKMMEQKSSAVKALTGGIAHLFKQNKVTHVSGFGKITGKNQVTAAKDNGSTQVINTKNILIATGSEVTPFPGITIDEDTVVSSTGALSLKQVPEKMVVIGAGVIGVELGSVWQRLGADVTAVEFLGHVGGLGIDMEISKNFQRILQKQGLKFKLNTKVTGATRKPDGKIDVSIEAAAGGKAEAITCDVLLVCIGRRPFTDNLGLDSVGVELDNRGRVPINNRFQTKVPNIYAIGDVVAGPMLAHKAEDEGILCVEGIAGGAVHIDYNCVPSVIYTHPEVAWVGKSEEQLKEEGTEYKVGKFPFAANSRAKTNADTDGLVKILSHKTTDRLLGAHILGAGAGEMVNEAALAMEYGASCEDVARVCHAHPTVSEAFREANLAASFGKAINF</sequence>
<evidence type="ECO:0000256" key="1">
    <source>
        <dbReference type="ARBA" id="ARBA00004218"/>
    </source>
</evidence>
<dbReference type="GO" id="GO:0045333">
    <property type="term" value="P:cellular respiration"/>
    <property type="evidence" value="ECO:0007669"/>
    <property type="project" value="UniProtKB-ARBA"/>
</dbReference>
<keyword evidence="7" id="KW-0282">Flagellum</keyword>
<feature type="binding site" evidence="17">
    <location>
        <begin position="182"/>
        <end position="184"/>
    </location>
    <ligand>
        <name>FAD</name>
        <dbReference type="ChEBI" id="CHEBI:57692"/>
    </ligand>
</feature>
<dbReference type="GO" id="GO:0005739">
    <property type="term" value="C:mitochondrion"/>
    <property type="evidence" value="ECO:0007669"/>
    <property type="project" value="TreeGrafter"/>
</dbReference>
<dbReference type="GO" id="GO:0001669">
    <property type="term" value="C:acrosomal vesicle"/>
    <property type="evidence" value="ECO:0007669"/>
    <property type="project" value="UniProtKB-SubCell"/>
</dbReference>
<feature type="binding site" evidence="17">
    <location>
        <begin position="219"/>
        <end position="226"/>
    </location>
    <ligand>
        <name>NAD(+)</name>
        <dbReference type="ChEBI" id="CHEBI:57540"/>
    </ligand>
</feature>
<evidence type="ECO:0000256" key="8">
    <source>
        <dbReference type="ARBA" id="ARBA00023002"/>
    </source>
</evidence>
<dbReference type="InterPro" id="IPR050151">
    <property type="entry name" value="Class-I_Pyr_Nuc-Dis_Oxidored"/>
</dbReference>
<organism evidence="22">
    <name type="scientific">Crotalus adamanteus</name>
    <name type="common">Eastern diamondback rattlesnake</name>
    <dbReference type="NCBI Taxonomy" id="8729"/>
    <lineage>
        <taxon>Eukaryota</taxon>
        <taxon>Metazoa</taxon>
        <taxon>Chordata</taxon>
        <taxon>Craniata</taxon>
        <taxon>Vertebrata</taxon>
        <taxon>Euteleostomi</taxon>
        <taxon>Lepidosauria</taxon>
        <taxon>Squamata</taxon>
        <taxon>Bifurcata</taxon>
        <taxon>Unidentata</taxon>
        <taxon>Episquamata</taxon>
        <taxon>Toxicofera</taxon>
        <taxon>Serpentes</taxon>
        <taxon>Colubroidea</taxon>
        <taxon>Viperidae</taxon>
        <taxon>Crotalinae</taxon>
        <taxon>Crotalus</taxon>
    </lineage>
</organism>
<keyword evidence="10" id="KW-0966">Cell projection</keyword>
<feature type="domain" description="Pyridine nucleotide-disulphide oxidoreductase dimerisation" evidence="20">
    <location>
        <begin position="388"/>
        <end position="496"/>
    </location>
</feature>
<dbReference type="PRINTS" id="PR00368">
    <property type="entry name" value="FADPNR"/>
</dbReference>
<keyword evidence="8 19" id="KW-0560">Oxidoreductase</keyword>
<dbReference type="GO" id="GO:0006103">
    <property type="term" value="P:2-oxoglutarate metabolic process"/>
    <property type="evidence" value="ECO:0007669"/>
    <property type="project" value="TreeGrafter"/>
</dbReference>
<dbReference type="InterPro" id="IPR023753">
    <property type="entry name" value="FAD/NAD-binding_dom"/>
</dbReference>
<dbReference type="NCBIfam" id="TIGR01350">
    <property type="entry name" value="lipoamide_DH"/>
    <property type="match status" value="1"/>
</dbReference>
<dbReference type="GO" id="GO:0045252">
    <property type="term" value="C:oxoglutarate dehydrogenase complex"/>
    <property type="evidence" value="ECO:0007669"/>
    <property type="project" value="TreeGrafter"/>
</dbReference>
<keyword evidence="5 19" id="KW-0285">Flavoprotein</keyword>
<feature type="binding site" evidence="17">
    <location>
        <begin position="360"/>
        <end position="363"/>
    </location>
    <ligand>
        <name>FAD</name>
        <dbReference type="ChEBI" id="CHEBI:57692"/>
    </ligand>
</feature>
<protein>
    <recommendedName>
        <fullName evidence="19">Dihydrolipoyl dehydrogenase</fullName>
        <ecNumber evidence="19">1.8.1.4</ecNumber>
    </recommendedName>
</protein>
<dbReference type="EC" id="1.8.1.4" evidence="19"/>
<dbReference type="PIRSF" id="PIRSF000350">
    <property type="entry name" value="Mercury_reductase_MerA"/>
    <property type="match status" value="1"/>
</dbReference>
<dbReference type="Pfam" id="PF07992">
    <property type="entry name" value="Pyr_redox_2"/>
    <property type="match status" value="1"/>
</dbReference>
<feature type="active site" description="Proton acceptor" evidence="16">
    <location>
        <position position="486"/>
    </location>
</feature>
<evidence type="ECO:0000256" key="9">
    <source>
        <dbReference type="ARBA" id="ARBA00023027"/>
    </source>
</evidence>
<evidence type="ECO:0000256" key="18">
    <source>
        <dbReference type="PIRSR" id="PIRSR000350-4"/>
    </source>
</evidence>
<dbReference type="InterPro" id="IPR004099">
    <property type="entry name" value="Pyr_nucl-diS_OxRdtase_dimer"/>
</dbReference>
<evidence type="ECO:0000256" key="16">
    <source>
        <dbReference type="PIRSR" id="PIRSR000350-2"/>
    </source>
</evidence>
<proteinExistence type="evidence at transcript level"/>
<evidence type="ECO:0000256" key="7">
    <source>
        <dbReference type="ARBA" id="ARBA00022846"/>
    </source>
</evidence>
<keyword evidence="9 17" id="KW-0520">NAD</keyword>
<dbReference type="AlphaFoldDB" id="J3SEA1"/>
<dbReference type="Gene3D" id="3.30.390.30">
    <property type="match status" value="1"/>
</dbReference>
<feature type="binding site" evidence="17">
    <location>
        <position position="242"/>
    </location>
    <ligand>
        <name>NAD(+)</name>
        <dbReference type="ChEBI" id="CHEBI:57540"/>
    </ligand>
</feature>
<evidence type="ECO:0000259" key="20">
    <source>
        <dbReference type="Pfam" id="PF02852"/>
    </source>
</evidence>
<evidence type="ECO:0000313" key="22">
    <source>
        <dbReference type="EMBL" id="AFJ49886.1"/>
    </source>
</evidence>
<dbReference type="EMBL" id="JU174360">
    <property type="protein sequence ID" value="AFJ49886.1"/>
    <property type="molecule type" value="mRNA"/>
</dbReference>
<feature type="binding site" evidence="17">
    <location>
        <position position="153"/>
    </location>
    <ligand>
        <name>FAD</name>
        <dbReference type="ChEBI" id="CHEBI:57692"/>
    </ligand>
</feature>
<dbReference type="Pfam" id="PF02852">
    <property type="entry name" value="Pyr_redox_dim"/>
    <property type="match status" value="1"/>
</dbReference>
<dbReference type="SUPFAM" id="SSF51905">
    <property type="entry name" value="FAD/NAD(P)-binding domain"/>
    <property type="match status" value="1"/>
</dbReference>
<evidence type="ECO:0000259" key="21">
    <source>
        <dbReference type="Pfam" id="PF07992"/>
    </source>
</evidence>
<evidence type="ECO:0000256" key="4">
    <source>
        <dbReference type="ARBA" id="ARBA00007532"/>
    </source>
</evidence>
<dbReference type="PROSITE" id="PS00076">
    <property type="entry name" value="PYRIDINE_REDOX_1"/>
    <property type="match status" value="1"/>
</dbReference>
<name>J3SEA1_CROAD</name>
<accession>J3SEA1</accession>
<dbReference type="InterPro" id="IPR036188">
    <property type="entry name" value="FAD/NAD-bd_sf"/>
</dbReference>
<dbReference type="PANTHER" id="PTHR22912:SF151">
    <property type="entry name" value="DIHYDROLIPOYL DEHYDROGENASE, MITOCHONDRIAL"/>
    <property type="match status" value="1"/>
</dbReference>
<comment type="subcellular location">
    <subcellularLocation>
        <location evidence="2">Cell projection</location>
        <location evidence="2">Cilium</location>
        <location evidence="2">Flagellum</location>
    </subcellularLocation>
    <subcellularLocation>
        <location evidence="1">Cytoplasmic vesicle</location>
        <location evidence="1">Secretory vesicle</location>
        <location evidence="1">Acrosome</location>
    </subcellularLocation>
</comment>
<evidence type="ECO:0000256" key="11">
    <source>
        <dbReference type="ARBA" id="ARBA00023157"/>
    </source>
</evidence>
<dbReference type="GO" id="GO:0031514">
    <property type="term" value="C:motile cilium"/>
    <property type="evidence" value="ECO:0007669"/>
    <property type="project" value="UniProtKB-SubCell"/>
</dbReference>
<evidence type="ECO:0000256" key="19">
    <source>
        <dbReference type="RuleBase" id="RU003692"/>
    </source>
</evidence>
<dbReference type="PANTHER" id="PTHR22912">
    <property type="entry name" value="DISULFIDE OXIDOREDUCTASE"/>
    <property type="match status" value="1"/>
</dbReference>
<comment type="similarity">
    <text evidence="4 19">Belongs to the class-I pyridine nucleotide-disulfide oxidoreductase family.</text>
</comment>
<dbReference type="GO" id="GO:0050660">
    <property type="term" value="F:flavin adenine dinucleotide binding"/>
    <property type="evidence" value="ECO:0007669"/>
    <property type="project" value="InterPro"/>
</dbReference>
<keyword evidence="12" id="KW-0325">Glycoprotein</keyword>
<comment type="miscellaneous">
    <text evidence="19">The active site is a redox-active disulfide bond.</text>
</comment>
<feature type="binding site" evidence="17">
    <location>
        <position position="354"/>
    </location>
    <ligand>
        <name>FAD</name>
        <dbReference type="ChEBI" id="CHEBI:57692"/>
    </ligand>
</feature>
<feature type="disulfide bond" description="Redox-active" evidence="18">
    <location>
        <begin position="79"/>
        <end position="84"/>
    </location>
</feature>
<dbReference type="InterPro" id="IPR006258">
    <property type="entry name" value="Lipoamide_DH"/>
</dbReference>
<dbReference type="SUPFAM" id="SSF55424">
    <property type="entry name" value="FAD/NAD-linked reductases, dimerisation (C-terminal) domain"/>
    <property type="match status" value="1"/>
</dbReference>
<feature type="domain" description="FAD/NAD(P)-binding" evidence="21">
    <location>
        <begin position="42"/>
        <end position="369"/>
    </location>
</feature>
<evidence type="ECO:0000256" key="6">
    <source>
        <dbReference type="ARBA" id="ARBA00022827"/>
    </source>
</evidence>
<dbReference type="Gene3D" id="3.50.50.60">
    <property type="entry name" value="FAD/NAD(P)-binding domain"/>
    <property type="match status" value="2"/>
</dbReference>
<evidence type="ECO:0000256" key="13">
    <source>
        <dbReference type="ARBA" id="ARBA00023284"/>
    </source>
</evidence>
<feature type="binding site" evidence="17">
    <location>
        <position position="313"/>
    </location>
    <ligand>
        <name>NAD(+)</name>
        <dbReference type="ChEBI" id="CHEBI:57540"/>
    </ligand>
</feature>
<dbReference type="GO" id="GO:0004148">
    <property type="term" value="F:dihydrolipoyl dehydrogenase (NADH) activity"/>
    <property type="evidence" value="ECO:0007669"/>
    <property type="project" value="UniProtKB-EC"/>
</dbReference>
<dbReference type="GO" id="GO:0045254">
    <property type="term" value="C:pyruvate dehydrogenase complex"/>
    <property type="evidence" value="ECO:0007669"/>
    <property type="project" value="UniProtKB-ARBA"/>
</dbReference>
<feature type="binding site" evidence="17">
    <location>
        <position position="88"/>
    </location>
    <ligand>
        <name>FAD</name>
        <dbReference type="ChEBI" id="CHEBI:57692"/>
    </ligand>
</feature>
<dbReference type="InterPro" id="IPR001100">
    <property type="entry name" value="Pyr_nuc-diS_OxRdtase"/>
</dbReference>
<keyword evidence="10" id="KW-0969">Cilium</keyword>
<evidence type="ECO:0000256" key="2">
    <source>
        <dbReference type="ARBA" id="ARBA00004230"/>
    </source>
</evidence>
<dbReference type="FunFam" id="3.50.50.60:FF:000025">
    <property type="entry name" value="Dihydrolipoyl dehydrogenase"/>
    <property type="match status" value="1"/>
</dbReference>
<evidence type="ECO:0000256" key="5">
    <source>
        <dbReference type="ARBA" id="ARBA00022630"/>
    </source>
</evidence>
<evidence type="ECO:0000256" key="10">
    <source>
        <dbReference type="ARBA" id="ARBA00023069"/>
    </source>
</evidence>
<dbReference type="FunFam" id="3.30.390.30:FF:000001">
    <property type="entry name" value="Dihydrolipoyl dehydrogenase"/>
    <property type="match status" value="1"/>
</dbReference>
<keyword evidence="17" id="KW-0547">Nucleotide-binding</keyword>
<keyword evidence="11" id="KW-1015">Disulfide bond</keyword>
<evidence type="ECO:0000256" key="15">
    <source>
        <dbReference type="ARBA" id="ARBA00049187"/>
    </source>
</evidence>
<dbReference type="PRINTS" id="PR00411">
    <property type="entry name" value="PNDRDTASEI"/>
</dbReference>
<evidence type="ECO:0000256" key="3">
    <source>
        <dbReference type="ARBA" id="ARBA00005465"/>
    </source>
</evidence>
<reference evidence="22" key="1">
    <citation type="journal article" date="2012" name="BMC Genomics">
        <title>The venom-gland transcriptome of the eastern diamondback rattlesnake (Crotalus adamanteus).</title>
        <authorList>
            <person name="Rokyta D.R."/>
            <person name="Lemmon A.R."/>
            <person name="Margres M.J."/>
            <person name="Aronow K."/>
        </authorList>
    </citation>
    <scope>NUCLEOTIDE SEQUENCE</scope>
    <source>
        <tissue evidence="22">Venom gland</tissue>
    </source>
</reference>
<comment type="similarity">
    <text evidence="3">Belongs to the flavin monoamine oxidase family. FIG1 subfamily.</text>
</comment>
<keyword evidence="13 19" id="KW-0676">Redox-active center</keyword>